<feature type="compositionally biased region" description="Pro residues" evidence="1">
    <location>
        <begin position="105"/>
        <end position="121"/>
    </location>
</feature>
<protein>
    <submittedName>
        <fullName evidence="2">Uncharacterized protein</fullName>
    </submittedName>
</protein>
<organism evidence="2 3">
    <name type="scientific">Neonectria magnoliae</name>
    <dbReference type="NCBI Taxonomy" id="2732573"/>
    <lineage>
        <taxon>Eukaryota</taxon>
        <taxon>Fungi</taxon>
        <taxon>Dikarya</taxon>
        <taxon>Ascomycota</taxon>
        <taxon>Pezizomycotina</taxon>
        <taxon>Sordariomycetes</taxon>
        <taxon>Hypocreomycetidae</taxon>
        <taxon>Hypocreales</taxon>
        <taxon>Nectriaceae</taxon>
        <taxon>Neonectria</taxon>
    </lineage>
</organism>
<reference evidence="2 3" key="1">
    <citation type="journal article" date="2025" name="Microbiol. Resour. Announc.">
        <title>Draft genome sequences for Neonectria magnoliae and Neonectria punicea, canker pathogens of Liriodendron tulipifera and Acer saccharum in West Virginia.</title>
        <authorList>
            <person name="Petronek H.M."/>
            <person name="Kasson M.T."/>
            <person name="Metheny A.M."/>
            <person name="Stauder C.M."/>
            <person name="Lovett B."/>
            <person name="Lynch S.C."/>
            <person name="Garnas J.R."/>
            <person name="Kasson L.R."/>
            <person name="Stajich J.E."/>
        </authorList>
    </citation>
    <scope>NUCLEOTIDE SEQUENCE [LARGE SCALE GENOMIC DNA]</scope>
    <source>
        <strain evidence="2 3">NRRL 64651</strain>
    </source>
</reference>
<evidence type="ECO:0000256" key="1">
    <source>
        <dbReference type="SAM" id="MobiDB-lite"/>
    </source>
</evidence>
<feature type="region of interest" description="Disordered" evidence="1">
    <location>
        <begin position="103"/>
        <end position="126"/>
    </location>
</feature>
<evidence type="ECO:0000313" key="3">
    <source>
        <dbReference type="Proteomes" id="UP001498421"/>
    </source>
</evidence>
<evidence type="ECO:0000313" key="2">
    <source>
        <dbReference type="EMBL" id="KAK7424857.1"/>
    </source>
</evidence>
<dbReference type="EMBL" id="JAZAVK010000088">
    <property type="protein sequence ID" value="KAK7424857.1"/>
    <property type="molecule type" value="Genomic_DNA"/>
</dbReference>
<comment type="caution">
    <text evidence="2">The sequence shown here is derived from an EMBL/GenBank/DDBJ whole genome shotgun (WGS) entry which is preliminary data.</text>
</comment>
<keyword evidence="3" id="KW-1185">Reference proteome</keyword>
<dbReference type="Proteomes" id="UP001498421">
    <property type="component" value="Unassembled WGS sequence"/>
</dbReference>
<name>A0ABR1HUI8_9HYPO</name>
<sequence length="186" mass="19828">MIEAPESDTARSLHSQLTYFHLPLGLLITLSRTEGYCNNDEWNTRYDACMICASTFEICTYYTITPLTEECDLAPTLSPSSWVASSAVAEVESSTSAVLISTTDVPPPRPPVPVPTRPPTVPGADSTETSCALVATTFSTAAQRSQSPSIIISNGAAKTFGFGAAAVAMAAVYWISYDGHGHDLWT</sequence>
<accession>A0ABR1HUI8</accession>
<proteinExistence type="predicted"/>
<gene>
    <name evidence="2" type="ORF">QQZ08_008487</name>
</gene>